<dbReference type="Proteomes" id="UP000024547">
    <property type="component" value="Unassembled WGS sequence"/>
</dbReference>
<evidence type="ECO:0000259" key="13">
    <source>
        <dbReference type="Pfam" id="PF07715"/>
    </source>
</evidence>
<dbReference type="PATRIC" id="fig|1280948.3.peg.2084"/>
<dbReference type="Gene3D" id="2.170.130.10">
    <property type="entry name" value="TonB-dependent receptor, plug domain"/>
    <property type="match status" value="1"/>
</dbReference>
<evidence type="ECO:0000313" key="15">
    <source>
        <dbReference type="Proteomes" id="UP000024547"/>
    </source>
</evidence>
<comment type="caution">
    <text evidence="14">The sequence shown here is derived from an EMBL/GenBank/DDBJ whole genome shotgun (WGS) entry which is preliminary data.</text>
</comment>
<keyword evidence="6 10" id="KW-0798">TonB box</keyword>
<protein>
    <recommendedName>
        <fullName evidence="16">Ligand-gated channel</fullName>
    </recommendedName>
</protein>
<evidence type="ECO:0008006" key="16">
    <source>
        <dbReference type="Google" id="ProtNLM"/>
    </source>
</evidence>
<keyword evidence="4 9" id="KW-1134">Transmembrane beta strand</keyword>
<organism evidence="14 15">
    <name type="scientific">Hyphomonas atlantica</name>
    <dbReference type="NCBI Taxonomy" id="1280948"/>
    <lineage>
        <taxon>Bacteria</taxon>
        <taxon>Pseudomonadati</taxon>
        <taxon>Pseudomonadota</taxon>
        <taxon>Alphaproteobacteria</taxon>
        <taxon>Hyphomonadales</taxon>
        <taxon>Hyphomonadaceae</taxon>
        <taxon>Hyphomonas</taxon>
    </lineage>
</organism>
<dbReference type="GO" id="GO:0044718">
    <property type="term" value="P:siderophore transmembrane transport"/>
    <property type="evidence" value="ECO:0007669"/>
    <property type="project" value="TreeGrafter"/>
</dbReference>
<dbReference type="EMBL" id="AWFH01000023">
    <property type="protein sequence ID" value="KCZ60365.1"/>
    <property type="molecule type" value="Genomic_DNA"/>
</dbReference>
<reference evidence="14 15" key="1">
    <citation type="journal article" date="2014" name="Antonie Van Leeuwenhoek">
        <title>Hyphomonas beringensis sp. nov. and Hyphomonas chukchiensis sp. nov., isolated from surface seawater of the Bering Sea and Chukchi Sea.</title>
        <authorList>
            <person name="Li C."/>
            <person name="Lai Q."/>
            <person name="Li G."/>
            <person name="Dong C."/>
            <person name="Wang J."/>
            <person name="Liao Y."/>
            <person name="Shao Z."/>
        </authorList>
    </citation>
    <scope>NUCLEOTIDE SEQUENCE [LARGE SCALE GENOMIC DNA]</scope>
    <source>
        <strain evidence="14 15">22II1-22F38</strain>
    </source>
</reference>
<dbReference type="GO" id="GO:0009279">
    <property type="term" value="C:cell outer membrane"/>
    <property type="evidence" value="ECO:0007669"/>
    <property type="project" value="UniProtKB-SubCell"/>
</dbReference>
<proteinExistence type="inferred from homology"/>
<evidence type="ECO:0000259" key="12">
    <source>
        <dbReference type="Pfam" id="PF00593"/>
    </source>
</evidence>
<evidence type="ECO:0000313" key="14">
    <source>
        <dbReference type="EMBL" id="KCZ60365.1"/>
    </source>
</evidence>
<feature type="chain" id="PRO_5001576856" description="Ligand-gated channel" evidence="11">
    <location>
        <begin position="29"/>
        <end position="661"/>
    </location>
</feature>
<dbReference type="Pfam" id="PF07715">
    <property type="entry name" value="Plug"/>
    <property type="match status" value="1"/>
</dbReference>
<dbReference type="Pfam" id="PF00593">
    <property type="entry name" value="TonB_dep_Rec_b-barrel"/>
    <property type="match status" value="1"/>
</dbReference>
<dbReference type="InterPro" id="IPR039426">
    <property type="entry name" value="TonB-dep_rcpt-like"/>
</dbReference>
<dbReference type="PANTHER" id="PTHR30069:SF41">
    <property type="entry name" value="HEME_HEMOPEXIN UTILIZATION PROTEIN C"/>
    <property type="match status" value="1"/>
</dbReference>
<evidence type="ECO:0000256" key="2">
    <source>
        <dbReference type="ARBA" id="ARBA00009810"/>
    </source>
</evidence>
<dbReference type="PANTHER" id="PTHR30069">
    <property type="entry name" value="TONB-DEPENDENT OUTER MEMBRANE RECEPTOR"/>
    <property type="match status" value="1"/>
</dbReference>
<keyword evidence="8 9" id="KW-0998">Cell outer membrane</keyword>
<evidence type="ECO:0000256" key="10">
    <source>
        <dbReference type="RuleBase" id="RU003357"/>
    </source>
</evidence>
<feature type="domain" description="TonB-dependent receptor-like beta-barrel" evidence="12">
    <location>
        <begin position="257"/>
        <end position="633"/>
    </location>
</feature>
<dbReference type="InterPro" id="IPR036942">
    <property type="entry name" value="Beta-barrel_TonB_sf"/>
</dbReference>
<dbReference type="GO" id="GO:0015344">
    <property type="term" value="F:siderophore uptake transmembrane transporter activity"/>
    <property type="evidence" value="ECO:0007669"/>
    <property type="project" value="TreeGrafter"/>
</dbReference>
<dbReference type="SUPFAM" id="SSF56935">
    <property type="entry name" value="Porins"/>
    <property type="match status" value="1"/>
</dbReference>
<evidence type="ECO:0000256" key="11">
    <source>
        <dbReference type="SAM" id="SignalP"/>
    </source>
</evidence>
<gene>
    <name evidence="14" type="ORF">HY36_05140</name>
</gene>
<dbReference type="AlphaFoldDB" id="A0A059E0J3"/>
<evidence type="ECO:0000256" key="6">
    <source>
        <dbReference type="ARBA" id="ARBA00023077"/>
    </source>
</evidence>
<dbReference type="RefSeq" id="WP_081806143.1">
    <property type="nucleotide sequence ID" value="NZ_AWFH01000023.1"/>
</dbReference>
<keyword evidence="5 9" id="KW-0812">Transmembrane</keyword>
<evidence type="ECO:0000256" key="8">
    <source>
        <dbReference type="ARBA" id="ARBA00023237"/>
    </source>
</evidence>
<evidence type="ECO:0000256" key="9">
    <source>
        <dbReference type="PROSITE-ProRule" id="PRU01360"/>
    </source>
</evidence>
<name>A0A059E0J3_9PROT</name>
<dbReference type="OrthoDB" id="9796221at2"/>
<dbReference type="InterPro" id="IPR000531">
    <property type="entry name" value="Beta-barrel_TonB"/>
</dbReference>
<comment type="similarity">
    <text evidence="2 9 10">Belongs to the TonB-dependent receptor family.</text>
</comment>
<dbReference type="PROSITE" id="PS52016">
    <property type="entry name" value="TONB_DEPENDENT_REC_3"/>
    <property type="match status" value="1"/>
</dbReference>
<feature type="domain" description="TonB-dependent receptor plug" evidence="13">
    <location>
        <begin position="54"/>
        <end position="167"/>
    </location>
</feature>
<sequence>MNHTIRKNTLLGATAIVTAIAFSTPALAQDASGSDDAEFLGTLTLGESKREVQADTATPVTVIDQEEIDDRQASTVAELIDSVPGVSLVNGSTPVGSGINIRGFGANGTYGTDQKVAIQIDGASVGSEELYRVGTQLFTDPYLYKSVEVIRGTVGSFEYGSGIIGGVVRLETIDASDLTGGEPGFALRQTLGGATNMDGFNSSTTLAIQPTENFEVLANYSWREQHNQEDGHDRVIENSEFELPSYLVKARYSAGDHSVTASYTNTETTERDKPYDSFGTTGGSFGNVDRDTTSETIALKYNYNPLTNDLINLDVIYSYANQEIDQTCIVGSGPFGCFATVDSDHQYETSKLTVKNSAFIEAGVLTHDIRAGLEYILKERLDASSAPGGEDNRYAFFVVDNIEFGGGWSFTPALRFETSEVEGVLDDGSNASYDNDALMGGASLRYEFDNGIALFGSYAYTESLPILDDLENETYMTQPEIGETVEIGGSYDRIGVFGRDDSLSIKANFYRTDLEDNTSYSGVDSVELSGLELEGSYARRDGTYVDVNANIIDGEQTNTTGTKSDWRNLTADSMRVTLGKRFSPLADLSTEFVAAADDEINDRPGYVTVNLRATITPQEGVLEGTSFRFGIENALDMNYMPALATRTAAGRNIKFTVSKSF</sequence>
<feature type="signal peptide" evidence="11">
    <location>
        <begin position="1"/>
        <end position="28"/>
    </location>
</feature>
<evidence type="ECO:0000256" key="1">
    <source>
        <dbReference type="ARBA" id="ARBA00004571"/>
    </source>
</evidence>
<dbReference type="InterPro" id="IPR037066">
    <property type="entry name" value="Plug_dom_sf"/>
</dbReference>
<keyword evidence="11" id="KW-0732">Signal</keyword>
<keyword evidence="3 9" id="KW-0813">Transport</keyword>
<evidence type="ECO:0000256" key="7">
    <source>
        <dbReference type="ARBA" id="ARBA00023136"/>
    </source>
</evidence>
<dbReference type="InterPro" id="IPR012910">
    <property type="entry name" value="Plug_dom"/>
</dbReference>
<dbReference type="Gene3D" id="2.40.170.20">
    <property type="entry name" value="TonB-dependent receptor, beta-barrel domain"/>
    <property type="match status" value="1"/>
</dbReference>
<accession>A0A059E0J3</accession>
<evidence type="ECO:0000256" key="3">
    <source>
        <dbReference type="ARBA" id="ARBA00022448"/>
    </source>
</evidence>
<keyword evidence="15" id="KW-1185">Reference proteome</keyword>
<dbReference type="STRING" id="1280948.HY36_05140"/>
<evidence type="ECO:0000256" key="4">
    <source>
        <dbReference type="ARBA" id="ARBA00022452"/>
    </source>
</evidence>
<comment type="subcellular location">
    <subcellularLocation>
        <location evidence="1 9">Cell outer membrane</location>
        <topology evidence="1 9">Multi-pass membrane protein</topology>
    </subcellularLocation>
</comment>
<dbReference type="CDD" id="cd01347">
    <property type="entry name" value="ligand_gated_channel"/>
    <property type="match status" value="1"/>
</dbReference>
<evidence type="ECO:0000256" key="5">
    <source>
        <dbReference type="ARBA" id="ARBA00022692"/>
    </source>
</evidence>
<keyword evidence="7 9" id="KW-0472">Membrane</keyword>
<dbReference type="eggNOG" id="COG4772">
    <property type="taxonomic scope" value="Bacteria"/>
</dbReference>